<dbReference type="AlphaFoldDB" id="A0A0P0LXJ2"/>
<name>A0A0P0LXJ2_ENTCL</name>
<accession>A0A0P0LXJ2</accession>
<protein>
    <submittedName>
        <fullName evidence="1">Uncharacterized protein</fullName>
    </submittedName>
</protein>
<evidence type="ECO:0000313" key="1">
    <source>
        <dbReference type="EMBL" id="ALK43892.1"/>
    </source>
</evidence>
<dbReference type="EMBL" id="KP726894">
    <property type="protein sequence ID" value="ALK43892.1"/>
    <property type="molecule type" value="Genomic_DNA"/>
</dbReference>
<sequence>MDKIIITVVAIVLMIVFICQRISLIRKSKQQKDTLEVLQQNLIKFEKLISQNERGVYKRIDENRELLELLIRETPDLFESHGWIRGWFKSLDEYLLALSYEATLSEEESGIRVRPYPNVPGDTTPHKD</sequence>
<geneLocation type="plasmid" evidence="1">
    <name>pKPC-ECN49</name>
</geneLocation>
<organism evidence="1">
    <name type="scientific">Enterobacter cloacae</name>
    <dbReference type="NCBI Taxonomy" id="550"/>
    <lineage>
        <taxon>Bacteria</taxon>
        <taxon>Pseudomonadati</taxon>
        <taxon>Pseudomonadota</taxon>
        <taxon>Gammaproteobacteria</taxon>
        <taxon>Enterobacterales</taxon>
        <taxon>Enterobacteriaceae</taxon>
        <taxon>Enterobacter</taxon>
        <taxon>Enterobacter cloacae complex</taxon>
    </lineage>
</organism>
<reference evidence="1" key="1">
    <citation type="submission" date="2015-01" db="EMBL/GenBank/DDBJ databases">
        <authorList>
            <person name="Zhao X.J."/>
            <person name="Ma P."/>
        </authorList>
    </citation>
    <scope>NUCLEOTIDE SEQUENCE</scope>
    <source>
        <strain evidence="1">ECN49</strain>
        <plasmid evidence="1">pKPC-ECN49</plasmid>
    </source>
</reference>
<proteinExistence type="predicted"/>
<dbReference type="RefSeq" id="WP_020956891.1">
    <property type="nucleotide sequence ID" value="NZ_CACTIK010000199.1"/>
</dbReference>
<keyword evidence="1" id="KW-0614">Plasmid</keyword>